<evidence type="ECO:0000259" key="3">
    <source>
        <dbReference type="Pfam" id="PF23210"/>
    </source>
</evidence>
<name>A0AB34GH20_ESCRO</name>
<keyword evidence="5" id="KW-1185">Reference proteome</keyword>
<dbReference type="Pfam" id="PF21047">
    <property type="entry name" value="HEAT_Maestro"/>
    <property type="match status" value="1"/>
</dbReference>
<evidence type="ECO:0000256" key="1">
    <source>
        <dbReference type="SAM" id="MobiDB-lite"/>
    </source>
</evidence>
<proteinExistence type="predicted"/>
<comment type="caution">
    <text evidence="4">The sequence shown here is derived from an EMBL/GenBank/DDBJ whole genome shotgun (WGS) entry which is preliminary data.</text>
</comment>
<feature type="domain" description="Maestro-like HEAT-repeats" evidence="2">
    <location>
        <begin position="273"/>
        <end position="399"/>
    </location>
</feature>
<feature type="domain" description="MROH2B-like HEAT-repeats" evidence="3">
    <location>
        <begin position="112"/>
        <end position="240"/>
    </location>
</feature>
<dbReference type="PANTHER" id="PTHR23120:SF6">
    <property type="entry name" value="MAESTRO HEAT-LIKE REPEAT FAMILY MEMBER 5"/>
    <property type="match status" value="1"/>
</dbReference>
<accession>A0AB34GH20</accession>
<evidence type="ECO:0000259" key="2">
    <source>
        <dbReference type="Pfam" id="PF21047"/>
    </source>
</evidence>
<dbReference type="PANTHER" id="PTHR23120">
    <property type="entry name" value="MAESTRO-RELATED HEAT DOMAIN-CONTAINING"/>
    <property type="match status" value="1"/>
</dbReference>
<feature type="region of interest" description="Disordered" evidence="1">
    <location>
        <begin position="60"/>
        <end position="80"/>
    </location>
</feature>
<protein>
    <submittedName>
        <fullName evidence="4">Uncharacterized protein</fullName>
    </submittedName>
</protein>
<gene>
    <name evidence="4" type="ORF">J1605_013905</name>
</gene>
<dbReference type="InterPro" id="IPR048465">
    <property type="entry name" value="Maestro-like_HEAT"/>
</dbReference>
<dbReference type="EMBL" id="JAIQCJ010002272">
    <property type="protein sequence ID" value="KAJ8778045.1"/>
    <property type="molecule type" value="Genomic_DNA"/>
</dbReference>
<evidence type="ECO:0000313" key="4">
    <source>
        <dbReference type="EMBL" id="KAJ8778045.1"/>
    </source>
</evidence>
<organism evidence="4 5">
    <name type="scientific">Eschrichtius robustus</name>
    <name type="common">California gray whale</name>
    <name type="synonym">Eschrichtius gibbosus</name>
    <dbReference type="NCBI Taxonomy" id="9764"/>
    <lineage>
        <taxon>Eukaryota</taxon>
        <taxon>Metazoa</taxon>
        <taxon>Chordata</taxon>
        <taxon>Craniata</taxon>
        <taxon>Vertebrata</taxon>
        <taxon>Euteleostomi</taxon>
        <taxon>Mammalia</taxon>
        <taxon>Eutheria</taxon>
        <taxon>Laurasiatheria</taxon>
        <taxon>Artiodactyla</taxon>
        <taxon>Whippomorpha</taxon>
        <taxon>Cetacea</taxon>
        <taxon>Mysticeti</taxon>
        <taxon>Eschrichtiidae</taxon>
        <taxon>Eschrichtius</taxon>
    </lineage>
</organism>
<dbReference type="GO" id="GO:0005737">
    <property type="term" value="C:cytoplasm"/>
    <property type="evidence" value="ECO:0007669"/>
    <property type="project" value="TreeGrafter"/>
</dbReference>
<reference evidence="4 5" key="1">
    <citation type="submission" date="2022-11" db="EMBL/GenBank/DDBJ databases">
        <title>Whole genome sequence of Eschrichtius robustus ER-17-0199.</title>
        <authorList>
            <person name="Bruniche-Olsen A."/>
            <person name="Black A.N."/>
            <person name="Fields C.J."/>
            <person name="Walden K."/>
            <person name="Dewoody J.A."/>
        </authorList>
    </citation>
    <scope>NUCLEOTIDE SEQUENCE [LARGE SCALE GENOMIC DNA]</scope>
    <source>
        <strain evidence="4">ER-17-0199</strain>
        <tissue evidence="4">Blubber</tissue>
    </source>
</reference>
<dbReference type="Proteomes" id="UP001159641">
    <property type="component" value="Unassembled WGS sequence"/>
</dbReference>
<dbReference type="AlphaFoldDB" id="A0AB34GH20"/>
<evidence type="ECO:0000313" key="5">
    <source>
        <dbReference type="Proteomes" id="UP001159641"/>
    </source>
</evidence>
<dbReference type="InterPro" id="IPR045206">
    <property type="entry name" value="Maestro_heat-like_prot"/>
</dbReference>
<dbReference type="InterPro" id="IPR055408">
    <property type="entry name" value="HEAT_MROH2B-like"/>
</dbReference>
<sequence>MPAEPLPRAGDMELLGVLSKPGRTHQEQPLEKAFLLIYSGLILQAEENSTTVRTHLRTLPETSHHAHKEMPPPPGHRSHCGAAAARHLDHVWAVLEQFGRSTPVKWRLHSFSPKDETLKQSFLTAILMLVGAVSRNEGTQSYELSQVSELFECLMLLMEKEPQDMLCTSTRQQAIHIISSLCLRSVLSLPQLEVLEKHTCLFLEPRSTQLPSGDHGGPFLGMVLCNKTSEALDQMLQSFIVQNPTADELHFLLLYMYVWLASEKALERQRAPREDFKRIGQLVGMLGILCQDPDKATQCSSLERVGHLYKLLMRHRGEASQVQAPPREKALSKNRVFQPGNSQVIKEIMKHLTMAELPDLIWTAADSLGSTSPFRGQAAADTLLTVIQEHGAKLETVTGLGPLLRTCQDGAGGRGKGPASARRG</sequence>
<dbReference type="Pfam" id="PF23210">
    <property type="entry name" value="HEAT_Maestro_2"/>
    <property type="match status" value="1"/>
</dbReference>